<organism evidence="2 3">
    <name type="scientific">Paludibacterium paludis</name>
    <dbReference type="NCBI Taxonomy" id="1225769"/>
    <lineage>
        <taxon>Bacteria</taxon>
        <taxon>Pseudomonadati</taxon>
        <taxon>Pseudomonadota</taxon>
        <taxon>Betaproteobacteria</taxon>
        <taxon>Neisseriales</taxon>
        <taxon>Chromobacteriaceae</taxon>
        <taxon>Paludibacterium</taxon>
    </lineage>
</organism>
<dbReference type="EMBL" id="BMYX01000022">
    <property type="protein sequence ID" value="GGY25957.1"/>
    <property type="molecule type" value="Genomic_DNA"/>
</dbReference>
<sequence>MMLGHGIATATNTENRQTFIPNRQETPTEPRSATQQSLLSTADYNQLKNHPAETIKTWSKSKPDQVTSLLQNGLRQAINTHDEGFVRNIIGNSQARNRLGSGMNDTTLTKKNEFYGELLSLAVSASTRPGGNAKVVEALLSMKHFTRHLNVSDYTEALRQATSETQRASATTIGALLNTGKIRLVSASGKRVDPRRHLDNAPLLNQVATAVHDVAPQDPRLLGALTKFAAMNHLTARQYGELLSNEVPLTQSTTPNGPHWIEYLSKKPVDDSSLAKSLNMAITQNNEAVFQQLLRNGTLGQLDVKGTQSVLALLIRSESPRAPDWLAAFEKAANVTSAQYADLSLALLDKASPAIQRYVLNTHASLPGAGKRLLNRFKGSDDHKAALRNALINDLPLWVDREMQSQGFTEPLQNKIATLYPALGKGKVLSRLLQLEARKPVGNRDQALVDFLIKSAGTLGKDQPLTSSGTVARTNLVNRYETSTDSVVHEGFPANG</sequence>
<dbReference type="Proteomes" id="UP000645257">
    <property type="component" value="Unassembled WGS sequence"/>
</dbReference>
<reference evidence="2" key="2">
    <citation type="submission" date="2020-09" db="EMBL/GenBank/DDBJ databases">
        <authorList>
            <person name="Sun Q."/>
            <person name="Kim S."/>
        </authorList>
    </citation>
    <scope>NUCLEOTIDE SEQUENCE</scope>
    <source>
        <strain evidence="2">KCTC 32182</strain>
    </source>
</reference>
<protein>
    <submittedName>
        <fullName evidence="2">Uncharacterized protein</fullName>
    </submittedName>
</protein>
<gene>
    <name evidence="2" type="ORF">GCM10011289_31900</name>
</gene>
<proteinExistence type="predicted"/>
<evidence type="ECO:0000256" key="1">
    <source>
        <dbReference type="SAM" id="MobiDB-lite"/>
    </source>
</evidence>
<name>A0A918P6E5_9NEIS</name>
<feature type="region of interest" description="Disordered" evidence="1">
    <location>
        <begin position="1"/>
        <end position="35"/>
    </location>
</feature>
<dbReference type="AlphaFoldDB" id="A0A918P6E5"/>
<keyword evidence="3" id="KW-1185">Reference proteome</keyword>
<evidence type="ECO:0000313" key="3">
    <source>
        <dbReference type="Proteomes" id="UP000645257"/>
    </source>
</evidence>
<comment type="caution">
    <text evidence="2">The sequence shown here is derived from an EMBL/GenBank/DDBJ whole genome shotgun (WGS) entry which is preliminary data.</text>
</comment>
<accession>A0A918P6E5</accession>
<evidence type="ECO:0000313" key="2">
    <source>
        <dbReference type="EMBL" id="GGY25957.1"/>
    </source>
</evidence>
<reference evidence="2" key="1">
    <citation type="journal article" date="2014" name="Int. J. Syst. Evol. Microbiol.">
        <title>Complete genome sequence of Corynebacterium casei LMG S-19264T (=DSM 44701T), isolated from a smear-ripened cheese.</title>
        <authorList>
            <consortium name="US DOE Joint Genome Institute (JGI-PGF)"/>
            <person name="Walter F."/>
            <person name="Albersmeier A."/>
            <person name="Kalinowski J."/>
            <person name="Ruckert C."/>
        </authorList>
    </citation>
    <scope>NUCLEOTIDE SEQUENCE</scope>
    <source>
        <strain evidence="2">KCTC 32182</strain>
    </source>
</reference>
<feature type="compositionally biased region" description="Polar residues" evidence="1">
    <location>
        <begin position="9"/>
        <end position="35"/>
    </location>
</feature>